<accession>A0AAV5MM17</accession>
<dbReference type="EMBL" id="BPVZ01000326">
    <property type="protein sequence ID" value="GKV49908.1"/>
    <property type="molecule type" value="Genomic_DNA"/>
</dbReference>
<keyword evidence="3" id="KW-1185">Reference proteome</keyword>
<evidence type="ECO:0000313" key="3">
    <source>
        <dbReference type="Proteomes" id="UP001054252"/>
    </source>
</evidence>
<feature type="transmembrane region" description="Helical" evidence="1">
    <location>
        <begin position="23"/>
        <end position="45"/>
    </location>
</feature>
<gene>
    <name evidence="2" type="ORF">SLEP1_g56631</name>
</gene>
<evidence type="ECO:0000256" key="1">
    <source>
        <dbReference type="SAM" id="Phobius"/>
    </source>
</evidence>
<organism evidence="2 3">
    <name type="scientific">Rubroshorea leprosula</name>
    <dbReference type="NCBI Taxonomy" id="152421"/>
    <lineage>
        <taxon>Eukaryota</taxon>
        <taxon>Viridiplantae</taxon>
        <taxon>Streptophyta</taxon>
        <taxon>Embryophyta</taxon>
        <taxon>Tracheophyta</taxon>
        <taxon>Spermatophyta</taxon>
        <taxon>Magnoliopsida</taxon>
        <taxon>eudicotyledons</taxon>
        <taxon>Gunneridae</taxon>
        <taxon>Pentapetalae</taxon>
        <taxon>rosids</taxon>
        <taxon>malvids</taxon>
        <taxon>Malvales</taxon>
        <taxon>Dipterocarpaceae</taxon>
        <taxon>Rubroshorea</taxon>
    </lineage>
</organism>
<protein>
    <submittedName>
        <fullName evidence="2">Uncharacterized protein</fullName>
    </submittedName>
</protein>
<sequence>MRDPTACIQKPINNAAHVLTSNLLYQFLFICFITGIWIVCFLRVLNIASVHNHPPLSSPPSPPSSPSPSPSSTPFCSCSHHPTSILAITSTRKDSHCLLHSFFLAQLRLSWGWVCGRCRPGRLLPDPNMTVFFLDLHCRIRLLQRFPSSSSA</sequence>
<keyword evidence="1" id="KW-1133">Transmembrane helix</keyword>
<name>A0AAV5MM17_9ROSI</name>
<reference evidence="2 3" key="1">
    <citation type="journal article" date="2021" name="Commun. Biol.">
        <title>The genome of Shorea leprosula (Dipterocarpaceae) highlights the ecological relevance of drought in aseasonal tropical rainforests.</title>
        <authorList>
            <person name="Ng K.K.S."/>
            <person name="Kobayashi M.J."/>
            <person name="Fawcett J.A."/>
            <person name="Hatakeyama M."/>
            <person name="Paape T."/>
            <person name="Ng C.H."/>
            <person name="Ang C.C."/>
            <person name="Tnah L.H."/>
            <person name="Lee C.T."/>
            <person name="Nishiyama T."/>
            <person name="Sese J."/>
            <person name="O'Brien M.J."/>
            <person name="Copetti D."/>
            <person name="Mohd Noor M.I."/>
            <person name="Ong R.C."/>
            <person name="Putra M."/>
            <person name="Sireger I.Z."/>
            <person name="Indrioko S."/>
            <person name="Kosugi Y."/>
            <person name="Izuno A."/>
            <person name="Isagi Y."/>
            <person name="Lee S.L."/>
            <person name="Shimizu K.K."/>
        </authorList>
    </citation>
    <scope>NUCLEOTIDE SEQUENCE [LARGE SCALE GENOMIC DNA]</scope>
    <source>
        <strain evidence="2">214</strain>
    </source>
</reference>
<proteinExistence type="predicted"/>
<comment type="caution">
    <text evidence="2">The sequence shown here is derived from an EMBL/GenBank/DDBJ whole genome shotgun (WGS) entry which is preliminary data.</text>
</comment>
<keyword evidence="1" id="KW-0472">Membrane</keyword>
<dbReference type="AlphaFoldDB" id="A0AAV5MM17"/>
<evidence type="ECO:0000313" key="2">
    <source>
        <dbReference type="EMBL" id="GKV49908.1"/>
    </source>
</evidence>
<dbReference type="Proteomes" id="UP001054252">
    <property type="component" value="Unassembled WGS sequence"/>
</dbReference>
<keyword evidence="1" id="KW-0812">Transmembrane</keyword>